<name>A0A8J3V9E6_9ACTN</name>
<dbReference type="InterPro" id="IPR036380">
    <property type="entry name" value="Isochorismatase-like_sf"/>
</dbReference>
<protein>
    <submittedName>
        <fullName evidence="3">Hydrolase</fullName>
    </submittedName>
</protein>
<dbReference type="SUPFAM" id="SSF52499">
    <property type="entry name" value="Isochorismatase-like hydrolases"/>
    <property type="match status" value="1"/>
</dbReference>
<dbReference type="RefSeq" id="WP_203947476.1">
    <property type="nucleotide sequence ID" value="NZ_BOOR01000050.1"/>
</dbReference>
<dbReference type="InterPro" id="IPR000868">
    <property type="entry name" value="Isochorismatase-like_dom"/>
</dbReference>
<evidence type="ECO:0000313" key="3">
    <source>
        <dbReference type="EMBL" id="GII57346.1"/>
    </source>
</evidence>
<dbReference type="Pfam" id="PF00857">
    <property type="entry name" value="Isochorismatase"/>
    <property type="match status" value="1"/>
</dbReference>
<dbReference type="AlphaFoldDB" id="A0A8J3V9E6"/>
<sequence>MTVSTIDPKPALVVIDLQKGIAGAVPPSVAERASCLARAFREHNLPVVLVNVTDGATGRTEVASAMRTRTLPADFAELMDELDAAPTDIRVTKRRVSAFHDTGLDTYLRDLGVTQIVLAGVATGSGVESTARSGRDHGYHVVVATDAVTDPDEVIHRHSVERIFPKIGETGTVDEIITLLG</sequence>
<dbReference type="GO" id="GO:0016787">
    <property type="term" value="F:hydrolase activity"/>
    <property type="evidence" value="ECO:0007669"/>
    <property type="project" value="UniProtKB-KW"/>
</dbReference>
<accession>A0A8J3V9E6</accession>
<dbReference type="PANTHER" id="PTHR43540">
    <property type="entry name" value="PEROXYUREIDOACRYLATE/UREIDOACRYLATE AMIDOHYDROLASE-RELATED"/>
    <property type="match status" value="1"/>
</dbReference>
<keyword evidence="1 3" id="KW-0378">Hydrolase</keyword>
<reference evidence="3" key="1">
    <citation type="submission" date="2021-01" db="EMBL/GenBank/DDBJ databases">
        <title>Whole genome shotgun sequence of Planotetraspora thailandica NBRC 104271.</title>
        <authorList>
            <person name="Komaki H."/>
            <person name="Tamura T."/>
        </authorList>
    </citation>
    <scope>NUCLEOTIDE SEQUENCE</scope>
    <source>
        <strain evidence="3">NBRC 104271</strain>
    </source>
</reference>
<evidence type="ECO:0000256" key="1">
    <source>
        <dbReference type="ARBA" id="ARBA00022801"/>
    </source>
</evidence>
<dbReference type="CDD" id="cd00431">
    <property type="entry name" value="cysteine_hydrolases"/>
    <property type="match status" value="1"/>
</dbReference>
<dbReference type="Gene3D" id="3.40.50.850">
    <property type="entry name" value="Isochorismatase-like"/>
    <property type="match status" value="1"/>
</dbReference>
<feature type="domain" description="Isochorismatase-like" evidence="2">
    <location>
        <begin position="11"/>
        <end position="174"/>
    </location>
</feature>
<dbReference type="InterPro" id="IPR050272">
    <property type="entry name" value="Isochorismatase-like_hydrls"/>
</dbReference>
<organism evidence="3 4">
    <name type="scientific">Planotetraspora thailandica</name>
    <dbReference type="NCBI Taxonomy" id="487172"/>
    <lineage>
        <taxon>Bacteria</taxon>
        <taxon>Bacillati</taxon>
        <taxon>Actinomycetota</taxon>
        <taxon>Actinomycetes</taxon>
        <taxon>Streptosporangiales</taxon>
        <taxon>Streptosporangiaceae</taxon>
        <taxon>Planotetraspora</taxon>
    </lineage>
</organism>
<evidence type="ECO:0000313" key="4">
    <source>
        <dbReference type="Proteomes" id="UP000605992"/>
    </source>
</evidence>
<proteinExistence type="predicted"/>
<dbReference type="Proteomes" id="UP000605992">
    <property type="component" value="Unassembled WGS sequence"/>
</dbReference>
<gene>
    <name evidence="3" type="ORF">Pth03_57350</name>
</gene>
<comment type="caution">
    <text evidence="3">The sequence shown here is derived from an EMBL/GenBank/DDBJ whole genome shotgun (WGS) entry which is preliminary data.</text>
</comment>
<evidence type="ECO:0000259" key="2">
    <source>
        <dbReference type="Pfam" id="PF00857"/>
    </source>
</evidence>
<dbReference type="EMBL" id="BOOR01000050">
    <property type="protein sequence ID" value="GII57346.1"/>
    <property type="molecule type" value="Genomic_DNA"/>
</dbReference>
<keyword evidence="4" id="KW-1185">Reference proteome</keyword>
<dbReference type="PANTHER" id="PTHR43540:SF7">
    <property type="entry name" value="ISOCHORISMATASE FAMILY PROTEIN YECD"/>
    <property type="match status" value="1"/>
</dbReference>